<evidence type="ECO:0000313" key="1">
    <source>
        <dbReference type="EMBL" id="OMJ12110.1"/>
    </source>
</evidence>
<name>A0A1R1XBV4_9FUNG</name>
<keyword evidence="2" id="KW-1185">Reference proteome</keyword>
<gene>
    <name evidence="1" type="ORF">AYI70_g9306</name>
</gene>
<comment type="caution">
    <text evidence="1">The sequence shown here is derived from an EMBL/GenBank/DDBJ whole genome shotgun (WGS) entry which is preliminary data.</text>
</comment>
<organism evidence="1 2">
    <name type="scientific">Smittium culicis</name>
    <dbReference type="NCBI Taxonomy" id="133412"/>
    <lineage>
        <taxon>Eukaryota</taxon>
        <taxon>Fungi</taxon>
        <taxon>Fungi incertae sedis</taxon>
        <taxon>Zoopagomycota</taxon>
        <taxon>Kickxellomycotina</taxon>
        <taxon>Harpellomycetes</taxon>
        <taxon>Harpellales</taxon>
        <taxon>Legeriomycetaceae</taxon>
        <taxon>Smittium</taxon>
    </lineage>
</organism>
<dbReference type="Proteomes" id="UP000187283">
    <property type="component" value="Unassembled WGS sequence"/>
</dbReference>
<dbReference type="AlphaFoldDB" id="A0A1R1XBV4"/>
<evidence type="ECO:0000313" key="2">
    <source>
        <dbReference type="Proteomes" id="UP000187283"/>
    </source>
</evidence>
<dbReference type="EMBL" id="LSSN01004131">
    <property type="protein sequence ID" value="OMJ12110.1"/>
    <property type="molecule type" value="Genomic_DNA"/>
</dbReference>
<protein>
    <submittedName>
        <fullName evidence="1">Uncharacterized protein</fullName>
    </submittedName>
</protein>
<sequence>MGKNLTTAEWSKVIESKDPSKKVNKLYLEFSKNRKNVKELFRTFNRDRWAKFLDNGSKIVASQNGREHWRWVRKLICESLDAKHKPNAVRGEAENLLTSPDKVMQRRSKFYTVLSSDSTGNSWSPDQWI</sequence>
<reference evidence="1 2" key="1">
    <citation type="submission" date="2017-01" db="EMBL/GenBank/DDBJ databases">
        <authorList>
            <person name="Mah S.A."/>
            <person name="Swanson W.J."/>
            <person name="Moy G.W."/>
            <person name="Vacquier V.D."/>
        </authorList>
    </citation>
    <scope>NUCLEOTIDE SEQUENCE [LARGE SCALE GENOMIC DNA]</scope>
    <source>
        <strain evidence="1 2">GSMNP</strain>
    </source>
</reference>
<proteinExistence type="predicted"/>
<dbReference type="OrthoDB" id="10463161at2759"/>
<accession>A0A1R1XBV4</accession>